<dbReference type="InterPro" id="IPR024976">
    <property type="entry name" value="DUF3885"/>
</dbReference>
<name>A0A511V0Y2_9BACI</name>
<sequence length="292" mass="34508">MNLFNLFQKTIVEMGMPILEHPIFYKAPVGIRFDIGGEDDVYIKKGLMRKLYPNPVYVNEAVERALAIFRAFPPKNWLLRIDLYSEQEIKKTVKALQLAFPLEKALNEYEVDGEKISHYELYWSLDEIDWSEETIIREIVLADLGGLNCLASAVYLLHPNEKILYHLYDDRGLDLVAKDKNKLYPLYERFNDWILDYDREQIDKTFKNKQETLELGNLLSFLNKLEEKNIYYQLNKIREEAMMVEIAIPGQRWEVEFLDDGSVDVEKFISDKDFYDESELEILLNQLIDEKL</sequence>
<feature type="domain" description="DUF3885" evidence="1">
    <location>
        <begin position="19"/>
        <end position="198"/>
    </location>
</feature>
<evidence type="ECO:0000313" key="3">
    <source>
        <dbReference type="Proteomes" id="UP000321491"/>
    </source>
</evidence>
<accession>A0A511V0Y2</accession>
<reference evidence="2 3" key="1">
    <citation type="submission" date="2019-07" db="EMBL/GenBank/DDBJ databases">
        <title>Whole genome shotgun sequence of Cerasibacillus quisquiliarum NBRC 102429.</title>
        <authorList>
            <person name="Hosoyama A."/>
            <person name="Uohara A."/>
            <person name="Ohji S."/>
            <person name="Ichikawa N."/>
        </authorList>
    </citation>
    <scope>NUCLEOTIDE SEQUENCE [LARGE SCALE GENOMIC DNA]</scope>
    <source>
        <strain evidence="2 3">NBRC 102429</strain>
    </source>
</reference>
<proteinExistence type="predicted"/>
<dbReference type="Pfam" id="PF13021">
    <property type="entry name" value="DUF3885"/>
    <property type="match status" value="1"/>
</dbReference>
<protein>
    <recommendedName>
        <fullName evidence="1">DUF3885 domain-containing protein</fullName>
    </recommendedName>
</protein>
<dbReference type="RefSeq" id="WP_170226747.1">
    <property type="nucleotide sequence ID" value="NZ_BJXW01000064.1"/>
</dbReference>
<comment type="caution">
    <text evidence="2">The sequence shown here is derived from an EMBL/GenBank/DDBJ whole genome shotgun (WGS) entry which is preliminary data.</text>
</comment>
<keyword evidence="3" id="KW-1185">Reference proteome</keyword>
<dbReference type="Proteomes" id="UP000321491">
    <property type="component" value="Unassembled WGS sequence"/>
</dbReference>
<evidence type="ECO:0000313" key="2">
    <source>
        <dbReference type="EMBL" id="GEN32539.1"/>
    </source>
</evidence>
<organism evidence="2 3">
    <name type="scientific">Cerasibacillus quisquiliarum</name>
    <dbReference type="NCBI Taxonomy" id="227865"/>
    <lineage>
        <taxon>Bacteria</taxon>
        <taxon>Bacillati</taxon>
        <taxon>Bacillota</taxon>
        <taxon>Bacilli</taxon>
        <taxon>Bacillales</taxon>
        <taxon>Bacillaceae</taxon>
        <taxon>Cerasibacillus</taxon>
    </lineage>
</organism>
<dbReference type="AlphaFoldDB" id="A0A511V0Y2"/>
<dbReference type="EMBL" id="BJXW01000064">
    <property type="protein sequence ID" value="GEN32539.1"/>
    <property type="molecule type" value="Genomic_DNA"/>
</dbReference>
<evidence type="ECO:0000259" key="1">
    <source>
        <dbReference type="Pfam" id="PF13021"/>
    </source>
</evidence>
<gene>
    <name evidence="2" type="ORF">CQU01_27770</name>
</gene>